<feature type="compositionally biased region" description="Pro residues" evidence="16">
    <location>
        <begin position="1333"/>
        <end position="1346"/>
    </location>
</feature>
<proteinExistence type="inferred from homology"/>
<dbReference type="PANTHER" id="PTHR24131">
    <property type="entry name" value="APOPTOSIS-STIMULATING OF P53 PROTEIN"/>
    <property type="match status" value="1"/>
</dbReference>
<dbReference type="InterPro" id="IPR002110">
    <property type="entry name" value="Ankyrin_rpt"/>
</dbReference>
<evidence type="ECO:0000256" key="12">
    <source>
        <dbReference type="ARBA" id="ARBA00023242"/>
    </source>
</evidence>
<dbReference type="PROSITE" id="PS50002">
    <property type="entry name" value="SH3"/>
    <property type="match status" value="1"/>
</dbReference>
<dbReference type="Pfam" id="PF12796">
    <property type="entry name" value="Ank_2"/>
    <property type="match status" value="1"/>
</dbReference>
<dbReference type="PROSITE" id="PS50297">
    <property type="entry name" value="ANK_REP_REGION"/>
    <property type="match status" value="2"/>
</dbReference>
<evidence type="ECO:0000256" key="8">
    <source>
        <dbReference type="ARBA" id="ARBA00022963"/>
    </source>
</evidence>
<keyword evidence="6" id="KW-0677">Repeat</keyword>
<keyword evidence="12" id="KW-0539">Nucleus</keyword>
<feature type="compositionally biased region" description="Polar residues" evidence="16">
    <location>
        <begin position="1302"/>
        <end position="1320"/>
    </location>
</feature>
<dbReference type="SUPFAM" id="SSF48403">
    <property type="entry name" value="Ankyrin repeat"/>
    <property type="match status" value="1"/>
</dbReference>
<dbReference type="SUPFAM" id="SSF53474">
    <property type="entry name" value="alpha/beta-Hydrolases"/>
    <property type="match status" value="1"/>
</dbReference>
<keyword evidence="3 14" id="KW-0728">SH3 domain</keyword>
<dbReference type="SMART" id="SM00248">
    <property type="entry name" value="ANK"/>
    <property type="match status" value="2"/>
</dbReference>
<keyword evidence="15" id="KW-0175">Coiled coil</keyword>
<dbReference type="SMART" id="SM00326">
    <property type="entry name" value="SH3"/>
    <property type="match status" value="1"/>
</dbReference>
<dbReference type="GO" id="GO:0016787">
    <property type="term" value="F:hydrolase activity"/>
    <property type="evidence" value="ECO:0007669"/>
    <property type="project" value="UniProtKB-KW"/>
</dbReference>
<feature type="region of interest" description="Disordered" evidence="16">
    <location>
        <begin position="1302"/>
        <end position="1392"/>
    </location>
</feature>
<feature type="coiled-coil region" evidence="15">
    <location>
        <begin position="945"/>
        <end position="972"/>
    </location>
</feature>
<dbReference type="InterPro" id="IPR047163">
    <property type="entry name" value="ASPP1/2"/>
</dbReference>
<dbReference type="GO" id="GO:0016042">
    <property type="term" value="P:lipid catabolic process"/>
    <property type="evidence" value="ECO:0007669"/>
    <property type="project" value="UniProtKB-KW"/>
</dbReference>
<evidence type="ECO:0000256" key="7">
    <source>
        <dbReference type="ARBA" id="ARBA00022801"/>
    </source>
</evidence>
<dbReference type="GO" id="GO:0042981">
    <property type="term" value="P:regulation of apoptotic process"/>
    <property type="evidence" value="ECO:0007669"/>
    <property type="project" value="InterPro"/>
</dbReference>
<evidence type="ECO:0000256" key="2">
    <source>
        <dbReference type="ARBA" id="ARBA00010701"/>
    </source>
</evidence>
<evidence type="ECO:0000256" key="6">
    <source>
        <dbReference type="ARBA" id="ARBA00022737"/>
    </source>
</evidence>
<protein>
    <recommendedName>
        <fullName evidence="17">SH3 domain-containing protein</fullName>
    </recommendedName>
</protein>
<evidence type="ECO:0000256" key="16">
    <source>
        <dbReference type="SAM" id="MobiDB-lite"/>
    </source>
</evidence>
<feature type="compositionally biased region" description="Polar residues" evidence="16">
    <location>
        <begin position="1067"/>
        <end position="1081"/>
    </location>
</feature>
<feature type="region of interest" description="Disordered" evidence="16">
    <location>
        <begin position="1065"/>
        <end position="1087"/>
    </location>
</feature>
<dbReference type="Gene3D" id="1.25.40.20">
    <property type="entry name" value="Ankyrin repeat-containing domain"/>
    <property type="match status" value="1"/>
</dbReference>
<dbReference type="InterPro" id="IPR006693">
    <property type="entry name" value="AB_hydrolase_lipase"/>
</dbReference>
<dbReference type="PROSITE" id="PS50088">
    <property type="entry name" value="ANK_REPEAT"/>
    <property type="match status" value="2"/>
</dbReference>
<feature type="compositionally biased region" description="Basic and acidic residues" evidence="16">
    <location>
        <begin position="526"/>
        <end position="545"/>
    </location>
</feature>
<dbReference type="CDD" id="cd11807">
    <property type="entry name" value="SH3_ASPP"/>
    <property type="match status" value="1"/>
</dbReference>
<gene>
    <name evidence="18" type="ORF">GEV33_013173</name>
</gene>
<evidence type="ECO:0000256" key="5">
    <source>
        <dbReference type="ARBA" id="ARBA00022729"/>
    </source>
</evidence>
<reference evidence="18" key="2">
    <citation type="submission" date="2021-08" db="EMBL/GenBank/DDBJ databases">
        <authorList>
            <person name="Eriksson T."/>
        </authorList>
    </citation>
    <scope>NUCLEOTIDE SEQUENCE</scope>
    <source>
        <strain evidence="18">Stoneville</strain>
        <tissue evidence="18">Whole head</tissue>
    </source>
</reference>
<organism evidence="18 19">
    <name type="scientific">Tenebrio molitor</name>
    <name type="common">Yellow mealworm beetle</name>
    <dbReference type="NCBI Taxonomy" id="7067"/>
    <lineage>
        <taxon>Eukaryota</taxon>
        <taxon>Metazoa</taxon>
        <taxon>Ecdysozoa</taxon>
        <taxon>Arthropoda</taxon>
        <taxon>Hexapoda</taxon>
        <taxon>Insecta</taxon>
        <taxon>Pterygota</taxon>
        <taxon>Neoptera</taxon>
        <taxon>Endopterygota</taxon>
        <taxon>Coleoptera</taxon>
        <taxon>Polyphaga</taxon>
        <taxon>Cucujiformia</taxon>
        <taxon>Tenebrionidae</taxon>
        <taxon>Tenebrio</taxon>
    </lineage>
</organism>
<dbReference type="InterPro" id="IPR000073">
    <property type="entry name" value="AB_hydrolase_1"/>
</dbReference>
<feature type="compositionally biased region" description="Basic and acidic residues" evidence="16">
    <location>
        <begin position="227"/>
        <end position="244"/>
    </location>
</feature>
<feature type="compositionally biased region" description="Polar residues" evidence="16">
    <location>
        <begin position="1381"/>
        <end position="1392"/>
    </location>
</feature>
<evidence type="ECO:0000256" key="4">
    <source>
        <dbReference type="ARBA" id="ARBA00022703"/>
    </source>
</evidence>
<keyword evidence="8" id="KW-0442">Lipid degradation</keyword>
<evidence type="ECO:0000256" key="3">
    <source>
        <dbReference type="ARBA" id="ARBA00022443"/>
    </source>
</evidence>
<feature type="coiled-coil region" evidence="15">
    <location>
        <begin position="997"/>
        <end position="1048"/>
    </location>
</feature>
<evidence type="ECO:0000256" key="9">
    <source>
        <dbReference type="ARBA" id="ARBA00023043"/>
    </source>
</evidence>
<feature type="region of interest" description="Disordered" evidence="16">
    <location>
        <begin position="1408"/>
        <end position="1485"/>
    </location>
</feature>
<comment type="subcellular location">
    <subcellularLocation>
        <location evidence="1">Nucleus</location>
    </subcellularLocation>
</comment>
<feature type="region of interest" description="Disordered" evidence="16">
    <location>
        <begin position="483"/>
        <end position="555"/>
    </location>
</feature>
<feature type="repeat" description="ANK" evidence="13">
    <location>
        <begin position="1562"/>
        <end position="1594"/>
    </location>
</feature>
<reference evidence="18" key="1">
    <citation type="journal article" date="2020" name="J Insects Food Feed">
        <title>The yellow mealworm (Tenebrio molitor) genome: a resource for the emerging insects as food and feed industry.</title>
        <authorList>
            <person name="Eriksson T."/>
            <person name="Andere A."/>
            <person name="Kelstrup H."/>
            <person name="Emery V."/>
            <person name="Picard C."/>
        </authorList>
    </citation>
    <scope>NUCLEOTIDE SEQUENCE</scope>
    <source>
        <strain evidence="18">Stoneville</strain>
        <tissue evidence="18">Whole head</tissue>
    </source>
</reference>
<comment type="similarity">
    <text evidence="2">Belongs to the AB hydrolase superfamily. Lipase family.</text>
</comment>
<dbReference type="GO" id="GO:0005634">
    <property type="term" value="C:nucleus"/>
    <property type="evidence" value="ECO:0007669"/>
    <property type="project" value="UniProtKB-SubCell"/>
</dbReference>
<evidence type="ECO:0000256" key="11">
    <source>
        <dbReference type="ARBA" id="ARBA00023180"/>
    </source>
</evidence>
<feature type="compositionally biased region" description="Basic and acidic residues" evidence="16">
    <location>
        <begin position="1447"/>
        <end position="1460"/>
    </location>
</feature>
<feature type="region of interest" description="Disordered" evidence="16">
    <location>
        <begin position="636"/>
        <end position="664"/>
    </location>
</feature>
<sequence>MEAVEDSKGELRREALQVGKRENPTGDPGDFGVSTRAATLQRTLRWAGFKLTFRATKKPALVKLGIANRPRSRTPRGAPDLSELSLVNRANSAGLTLFNICRIRKRFVPPAKSEFQPLRRLMSRRHRGSRQVFRASGVSRGSSQDHTWGVVLSASKSRGDADVDFQEVRTFLELMVVPRSKVDGVADPEKPRLHRFISFIASRSSFRPGFCALFMQICARETAQWPRRWDSSNRNRNRPADGRRSLKTIKINRLSRIRPDDKVHCSRGVDTIHFTEHADEETSLATFSPRPRGSINILSTPPSVELLKHEEAHGTSPSKRHHRPRQVVLLMHAKLISSANLVSEPVPSLRNTTNSSASTIDPYFCRNYWLHNRRASDASRKTNADSGAAKDALRWCPSGTGCQDGGRFFFGRSPVFSENIGTFYIANGMMYPSFVTAFAFDFSWGAARSDCSSPNVRRIQQNKIQQPADPGIFRRSPVPLGAPPLKITGAVPRPGRTVRLTSVITDPPAPAEETRTRHSKSKCRKISNDKDKCGENGDRDKDGKRKPPPPGDFEKVSLPPFCCLIALRMHQIPGPGILKRSDRNPAKNHDDSAARVITRLNNPNKDHRNIDPSGRTARIEKKFFACEGRNFPFYGGGRRNPPIRRRKNAANSSDTGITGFRRRDGGNAIYELPEKIRPPERKIPLLVVIGAATCRSRPSELREMACRQQAQIDSQHQLLAAKEQRLRYLKEQEARQQRVQAESERLRRLRDRVDAQELKLRKLRALRGQPVIVMIDLGFILSPKRKADYAERFISIIGHAINHSDNYGRLLSIAVESNYISGFFCVRKGTKCNRNFSKMCRVHPSGVNREKGQDIVADNVRPHAGNYRPPLGTVLRPWKELIPRLRKVFYVCRELRGTAEYLPNLACPFLSEHIAGRILRRMNPSGFLRDGFVAASDLDSIRALFNEKEKELSLAVAKVEELTRQLEELRRGRTARDQPPASALELDKLRRELMYRNKLNEQQNQRLNQQREALTARQEEMSAIDKRISELQERLHKKRLLNQQLANQISAASHKAAYHQLVRLTGSGEQTRKQPNSQPPNGLSRGNIAAVEPYNHVPLRSGQKNNNNNNNNVQETTTYHPVYQQNHHIKKDGELQSANGNQEGQDLVNKMANLYATRPEEGDALKEFAVSKSDPKYQTLPYNTKFTVNLLPNRITRNDNLDVDNKEDHISNVNVQSTHMTVHSAPLSMVNKNIATPLNQNDLMSKRQGGLDGGIVPNGVMYQKPISSVAPTSVHHSGILSNIYQTSSIKVQPVEPQTVNKQVQSPLVLSPPQSTSTPLNGTPEVSADKSPKPALPPKPAIKPPPRQTQNLGESDPPPPPPPQTEPPDDCGTKPKPAAGTAQPNKIHPQNNQTNNEMAIKAKPLTIKKQQQLSEQPKLRAANAKQNGAKRTEQQQQPQNFHFAEANADDKADETDRASEEARDESEESNNGGVVRRCKKGNLKSGKSNLSRRVSFDPLALLLDASLEGELELVKKTATQVTNPSAANDEGITALHNAICAGHLEIVKYLVGFGCDVNAQDSDGWTPLHCAASCNNVAMVKFLVEHGACIFATTLSDHETAAEKCEEDEEGFDGCSEYLYSEYLSGRSVLDRGCRLVSGVQEKLGILSGGVVYAVFDYAAQQPDELTFKAGQQLTVLRKGDENEREWWWSKLGDKEGYVPRNLLGNNKRKRSYGEKLAEMKSAGSVVVVLAVVCAVDGANFWEFLVGPRLGNGTEEAAAERGLTEQIVKTYGYRLDTHLVASETGHILTLHRIPRGRKWLDDAKRPVAFIHHGLFGCSDISAAKPSREIIVSIRLTRSIDKLLGKLVFAPKMCPLENFMHLTSLLSAVQLNLTFGYQPEMNFARFSTASSPRVSPKNRFRVSGFHSKIPELQPVGINYWHFLLVLAETTLLESLCVKFFLLPLPKVLLSAYILADSGYDVWLFNTRGNVYSRRHKFLDPDKDATYWDFGIEEMGNYDLPVTIDYILNITNQQNLYFLGHSIGSSAGFISCSLRPEYNKKIRLFLALGPLANVRHTLNPLHKIIFSMGSALVQFIESMDIHEVLPRREYASKLVKMACEDGSPLQKLCLMTIFSIVGDDFGELDTTTFPRFVRFYPAGTSLKVVANVIQYYLSGEFARGDFGSVEANRVHYNSSTPPLFDLSKVTAPVSLHYGPGDLLVTQDDVDDLSKRLPNVVGKFKISHKHFNHLDFVLAVNARCLLYDSLLRVMRKYR</sequence>
<dbReference type="InterPro" id="IPR036028">
    <property type="entry name" value="SH3-like_dom_sf"/>
</dbReference>
<dbReference type="Pfam" id="PF00561">
    <property type="entry name" value="Abhydrolase_1"/>
    <property type="match status" value="1"/>
</dbReference>
<evidence type="ECO:0000259" key="17">
    <source>
        <dbReference type="PROSITE" id="PS50002"/>
    </source>
</evidence>
<dbReference type="Pfam" id="PF00018">
    <property type="entry name" value="SH3_1"/>
    <property type="match status" value="1"/>
</dbReference>
<keyword evidence="5" id="KW-0732">Signal</keyword>
<evidence type="ECO:0000256" key="13">
    <source>
        <dbReference type="PROSITE-ProRule" id="PRU00023"/>
    </source>
</evidence>
<dbReference type="GO" id="GO:0006915">
    <property type="term" value="P:apoptotic process"/>
    <property type="evidence" value="ECO:0007669"/>
    <property type="project" value="UniProtKB-KW"/>
</dbReference>
<evidence type="ECO:0000313" key="19">
    <source>
        <dbReference type="Proteomes" id="UP000719412"/>
    </source>
</evidence>
<name>A0A8J6LE14_TENMO</name>
<dbReference type="InterPro" id="IPR001452">
    <property type="entry name" value="SH3_domain"/>
</dbReference>
<keyword evidence="7" id="KW-0378">Hydrolase</keyword>
<dbReference type="InterPro" id="IPR029058">
    <property type="entry name" value="AB_hydrolase_fold"/>
</dbReference>
<feature type="region of interest" description="Disordered" evidence="16">
    <location>
        <begin position="1"/>
        <end position="34"/>
    </location>
</feature>
<dbReference type="PANTHER" id="PTHR24131:SF10">
    <property type="entry name" value="ANKYRIN-REPEAT, SH3-DOMAIN, AND PROLINE-RICH-REGION CONTAINING PROTEIN, ISOFORM B"/>
    <property type="match status" value="1"/>
</dbReference>
<accession>A0A8J6LE14</accession>
<feature type="domain" description="SH3" evidence="17">
    <location>
        <begin position="1646"/>
        <end position="1708"/>
    </location>
</feature>
<dbReference type="FunFam" id="1.25.40.20:FF:000008">
    <property type="entry name" value="Apoptosis-stimulating of p53 protein 2 isoform 1"/>
    <property type="match status" value="1"/>
</dbReference>
<feature type="compositionally biased region" description="Pro residues" evidence="16">
    <location>
        <begin position="1355"/>
        <end position="1365"/>
    </location>
</feature>
<dbReference type="EMBL" id="JABDTM020028018">
    <property type="protein sequence ID" value="KAH0809616.1"/>
    <property type="molecule type" value="Genomic_DNA"/>
</dbReference>
<evidence type="ECO:0000256" key="14">
    <source>
        <dbReference type="PROSITE-ProRule" id="PRU00192"/>
    </source>
</evidence>
<keyword evidence="10" id="KW-0443">Lipid metabolism</keyword>
<evidence type="ECO:0000313" key="18">
    <source>
        <dbReference type="EMBL" id="KAH0809616.1"/>
    </source>
</evidence>
<comment type="caution">
    <text evidence="18">The sequence shown here is derived from an EMBL/GenBank/DDBJ whole genome shotgun (WGS) entry which is preliminary data.</text>
</comment>
<dbReference type="FunFam" id="3.40.50.1820:FF:000057">
    <property type="entry name" value="Lipase"/>
    <property type="match status" value="1"/>
</dbReference>
<dbReference type="GO" id="GO:0002039">
    <property type="term" value="F:p53 binding"/>
    <property type="evidence" value="ECO:0007669"/>
    <property type="project" value="InterPro"/>
</dbReference>
<keyword evidence="19" id="KW-1185">Reference proteome</keyword>
<keyword evidence="9 13" id="KW-0040">ANK repeat</keyword>
<dbReference type="SUPFAM" id="SSF50044">
    <property type="entry name" value="SH3-domain"/>
    <property type="match status" value="1"/>
</dbReference>
<evidence type="ECO:0000256" key="10">
    <source>
        <dbReference type="ARBA" id="ARBA00023098"/>
    </source>
</evidence>
<evidence type="ECO:0000256" key="1">
    <source>
        <dbReference type="ARBA" id="ARBA00004123"/>
    </source>
</evidence>
<feature type="compositionally biased region" description="Basic and acidic residues" evidence="16">
    <location>
        <begin position="1"/>
        <end position="24"/>
    </location>
</feature>
<dbReference type="Gene3D" id="3.40.50.1820">
    <property type="entry name" value="alpha/beta hydrolase"/>
    <property type="match status" value="1"/>
</dbReference>
<dbReference type="Pfam" id="PF04083">
    <property type="entry name" value="Abhydro_lipase"/>
    <property type="match status" value="1"/>
</dbReference>
<keyword evidence="4" id="KW-0053">Apoptosis</keyword>
<dbReference type="InterPro" id="IPR036770">
    <property type="entry name" value="Ankyrin_rpt-contain_sf"/>
</dbReference>
<dbReference type="Proteomes" id="UP000719412">
    <property type="component" value="Unassembled WGS sequence"/>
</dbReference>
<feature type="coiled-coil region" evidence="15">
    <location>
        <begin position="729"/>
        <end position="766"/>
    </location>
</feature>
<evidence type="ECO:0000256" key="15">
    <source>
        <dbReference type="SAM" id="Coils"/>
    </source>
</evidence>
<keyword evidence="11" id="KW-0325">Glycoprotein</keyword>
<feature type="repeat" description="ANK" evidence="13">
    <location>
        <begin position="1529"/>
        <end position="1561"/>
    </location>
</feature>
<feature type="region of interest" description="Disordered" evidence="16">
    <location>
        <begin position="226"/>
        <end position="245"/>
    </location>
</feature>